<feature type="transmembrane region" description="Helical" evidence="1">
    <location>
        <begin position="12"/>
        <end position="33"/>
    </location>
</feature>
<dbReference type="SUPFAM" id="SSF54523">
    <property type="entry name" value="Pili subunits"/>
    <property type="match status" value="1"/>
</dbReference>
<dbReference type="InterPro" id="IPR012902">
    <property type="entry name" value="N_methyl_site"/>
</dbReference>
<dbReference type="NCBIfam" id="TIGR02532">
    <property type="entry name" value="IV_pilin_GFxxxE"/>
    <property type="match status" value="1"/>
</dbReference>
<evidence type="ECO:0000256" key="1">
    <source>
        <dbReference type="SAM" id="Phobius"/>
    </source>
</evidence>
<reference evidence="2 3" key="1">
    <citation type="journal article" date="2016" name="Nat. Commun.">
        <title>Thousands of microbial genomes shed light on interconnected biogeochemical processes in an aquifer system.</title>
        <authorList>
            <person name="Anantharaman K."/>
            <person name="Brown C.T."/>
            <person name="Hug L.A."/>
            <person name="Sharon I."/>
            <person name="Castelle C.J."/>
            <person name="Probst A.J."/>
            <person name="Thomas B.C."/>
            <person name="Singh A."/>
            <person name="Wilkins M.J."/>
            <person name="Karaoz U."/>
            <person name="Brodie E.L."/>
            <person name="Williams K.H."/>
            <person name="Hubbard S.S."/>
            <person name="Banfield J.F."/>
        </authorList>
    </citation>
    <scope>NUCLEOTIDE SEQUENCE [LARGE SCALE GENOMIC DNA]</scope>
</reference>
<dbReference type="EMBL" id="MHTA01000009">
    <property type="protein sequence ID" value="OHA54517.1"/>
    <property type="molecule type" value="Genomic_DNA"/>
</dbReference>
<dbReference type="STRING" id="1802370.A2Z62_00550"/>
<evidence type="ECO:0008006" key="4">
    <source>
        <dbReference type="Google" id="ProtNLM"/>
    </source>
</evidence>
<evidence type="ECO:0000313" key="3">
    <source>
        <dbReference type="Proteomes" id="UP000177649"/>
    </source>
</evidence>
<accession>A0A1G2Q1R8</accession>
<gene>
    <name evidence="2" type="ORF">A2Z62_00550</name>
</gene>
<organism evidence="2 3">
    <name type="scientific">Candidatus Terrybacteria bacterium RIFCSPLOWO2_02_42_20</name>
    <dbReference type="NCBI Taxonomy" id="1802370"/>
    <lineage>
        <taxon>Bacteria</taxon>
        <taxon>Candidatus Terryibacteriota</taxon>
    </lineage>
</organism>
<dbReference type="InterPro" id="IPR045584">
    <property type="entry name" value="Pilin-like"/>
</dbReference>
<proteinExistence type="predicted"/>
<dbReference type="Pfam" id="PF07963">
    <property type="entry name" value="N_methyl"/>
    <property type="match status" value="1"/>
</dbReference>
<protein>
    <recommendedName>
        <fullName evidence="4">Type II secretion system protein GspI C-terminal domain-containing protein</fullName>
    </recommendedName>
</protein>
<dbReference type="Proteomes" id="UP000177649">
    <property type="component" value="Unassembled WGS sequence"/>
</dbReference>
<dbReference type="AlphaFoldDB" id="A0A1G2Q1R8"/>
<keyword evidence="1" id="KW-0812">Transmembrane</keyword>
<keyword evidence="1" id="KW-0472">Membrane</keyword>
<name>A0A1G2Q1R8_9BACT</name>
<keyword evidence="1" id="KW-1133">Transmembrane helix</keyword>
<comment type="caution">
    <text evidence="2">The sequence shown here is derived from an EMBL/GenBank/DDBJ whole genome shotgun (WGS) entry which is preliminary data.</text>
</comment>
<evidence type="ECO:0000313" key="2">
    <source>
        <dbReference type="EMBL" id="OHA54517.1"/>
    </source>
</evidence>
<sequence length="175" mass="19401">MKKEKLNFKKAFTLVETLVAVMILSIAVVGPMFSSAQNIKLASFSQNQLVAFYLGQEAIEYVRNVRDTNLINSSGDWLNGLTVCKGATGCYIDIIKIPVTVNVCATSCPKLDFNGVNYTYKSGGADGNSIFTRTVKIDNAVRVDGDEAKISVFVNWKDKDIPKTMNLQDNIFNWR</sequence>